<dbReference type="Proteomes" id="UP001151760">
    <property type="component" value="Unassembled WGS sequence"/>
</dbReference>
<protein>
    <submittedName>
        <fullName evidence="1">Uncharacterized protein</fullName>
    </submittedName>
</protein>
<proteinExistence type="predicted"/>
<dbReference type="EMBL" id="BQNB010010143">
    <property type="protein sequence ID" value="GJS73290.1"/>
    <property type="molecule type" value="Genomic_DNA"/>
</dbReference>
<comment type="caution">
    <text evidence="1">The sequence shown here is derived from an EMBL/GenBank/DDBJ whole genome shotgun (WGS) entry which is preliminary data.</text>
</comment>
<evidence type="ECO:0000313" key="2">
    <source>
        <dbReference type="Proteomes" id="UP001151760"/>
    </source>
</evidence>
<reference evidence="1" key="2">
    <citation type="submission" date="2022-01" db="EMBL/GenBank/DDBJ databases">
        <authorList>
            <person name="Yamashiro T."/>
            <person name="Shiraishi A."/>
            <person name="Satake H."/>
            <person name="Nakayama K."/>
        </authorList>
    </citation>
    <scope>NUCLEOTIDE SEQUENCE</scope>
</reference>
<sequence>MTGFGLEETRFTRRVNHPVDGVGMHSVGLQDSNQECWHNGYGLGATDVESGRGNLEGNDLWSNYRLRRNGDVCYRRNGNKWKRLEKGHGTPASKILRISFLMSCGKLALTIV</sequence>
<evidence type="ECO:0000313" key="1">
    <source>
        <dbReference type="EMBL" id="GJS73290.1"/>
    </source>
</evidence>
<organism evidence="1 2">
    <name type="scientific">Tanacetum coccineum</name>
    <dbReference type="NCBI Taxonomy" id="301880"/>
    <lineage>
        <taxon>Eukaryota</taxon>
        <taxon>Viridiplantae</taxon>
        <taxon>Streptophyta</taxon>
        <taxon>Embryophyta</taxon>
        <taxon>Tracheophyta</taxon>
        <taxon>Spermatophyta</taxon>
        <taxon>Magnoliopsida</taxon>
        <taxon>eudicotyledons</taxon>
        <taxon>Gunneridae</taxon>
        <taxon>Pentapetalae</taxon>
        <taxon>asterids</taxon>
        <taxon>campanulids</taxon>
        <taxon>Asterales</taxon>
        <taxon>Asteraceae</taxon>
        <taxon>Asteroideae</taxon>
        <taxon>Anthemideae</taxon>
        <taxon>Anthemidinae</taxon>
        <taxon>Tanacetum</taxon>
    </lineage>
</organism>
<reference evidence="1" key="1">
    <citation type="journal article" date="2022" name="Int. J. Mol. Sci.">
        <title>Draft Genome of Tanacetum Coccineum: Genomic Comparison of Closely Related Tanacetum-Family Plants.</title>
        <authorList>
            <person name="Yamashiro T."/>
            <person name="Shiraishi A."/>
            <person name="Nakayama K."/>
            <person name="Satake H."/>
        </authorList>
    </citation>
    <scope>NUCLEOTIDE SEQUENCE</scope>
</reference>
<keyword evidence="2" id="KW-1185">Reference proteome</keyword>
<name>A0ABQ4Y6N3_9ASTR</name>
<gene>
    <name evidence="1" type="ORF">Tco_0706131</name>
</gene>
<accession>A0ABQ4Y6N3</accession>